<organism evidence="7 8">
    <name type="scientific">Pseudoalteromonas xiamenensis</name>
    <dbReference type="NCBI Taxonomy" id="882626"/>
    <lineage>
        <taxon>Bacteria</taxon>
        <taxon>Pseudomonadati</taxon>
        <taxon>Pseudomonadota</taxon>
        <taxon>Gammaproteobacteria</taxon>
        <taxon>Alteromonadales</taxon>
        <taxon>Pseudoalteromonadaceae</taxon>
        <taxon>Pseudoalteromonas</taxon>
    </lineage>
</organism>
<reference evidence="7" key="1">
    <citation type="submission" date="2021-03" db="EMBL/GenBank/DDBJ databases">
        <title>Complete Genome of Pseudoalteromonas xiamenensis STKMTI.2, a new potential marine bacterium producing anti-Vibrio compounds.</title>
        <authorList>
            <person name="Handayani D.P."/>
            <person name="Isnansetyo A."/>
            <person name="Istiqomah I."/>
            <person name="Jumina J."/>
        </authorList>
    </citation>
    <scope>NUCLEOTIDE SEQUENCE</scope>
    <source>
        <strain evidence="7">STKMTI.2</strain>
    </source>
</reference>
<evidence type="ECO:0000256" key="2">
    <source>
        <dbReference type="SAM" id="SignalP"/>
    </source>
</evidence>
<evidence type="ECO:0000259" key="4">
    <source>
        <dbReference type="PROSITE" id="PS50113"/>
    </source>
</evidence>
<dbReference type="SMART" id="SM00052">
    <property type="entry name" value="EAL"/>
    <property type="match status" value="1"/>
</dbReference>
<dbReference type="SUPFAM" id="SSF141868">
    <property type="entry name" value="EAL domain-like"/>
    <property type="match status" value="1"/>
</dbReference>
<dbReference type="SMART" id="SM00267">
    <property type="entry name" value="GGDEF"/>
    <property type="match status" value="1"/>
</dbReference>
<evidence type="ECO:0000259" key="3">
    <source>
        <dbReference type="PROSITE" id="PS50112"/>
    </source>
</evidence>
<dbReference type="PROSITE" id="PS50112">
    <property type="entry name" value="PAS"/>
    <property type="match status" value="1"/>
</dbReference>
<dbReference type="SMART" id="SM00091">
    <property type="entry name" value="PAS"/>
    <property type="match status" value="1"/>
</dbReference>
<dbReference type="Gene3D" id="3.30.450.20">
    <property type="entry name" value="PAS domain"/>
    <property type="match status" value="1"/>
</dbReference>
<dbReference type="Gene3D" id="2.130.10.10">
    <property type="entry name" value="YVTN repeat-like/Quinoprotein amine dehydrogenase"/>
    <property type="match status" value="1"/>
</dbReference>
<feature type="domain" description="PAC" evidence="4">
    <location>
        <begin position="766"/>
        <end position="820"/>
    </location>
</feature>
<dbReference type="PROSITE" id="PS50887">
    <property type="entry name" value="GGDEF"/>
    <property type="match status" value="1"/>
</dbReference>
<evidence type="ECO:0000259" key="5">
    <source>
        <dbReference type="PROSITE" id="PS50883"/>
    </source>
</evidence>
<sequence length="1264" mass="142823">MRSIARYFYFYLILFGFFSPTFAQQNYLTFPAHSQNITVDHKNIFWFIHSGQLFKSDGKHQFAYPSKQLTKIHLDNVSQLVATEQYLYFSMPEVLLRLDLYSDELEPITHHAVEQLQRLDEAHVGYLLNSNLFRTDKEKPIRVPIVEPLQRWASVDGLFFGLTKSGQLWQWSENKQAQLLQQLPWAVKQITATPLGVAVINESNEVFLVHDTRIDYLGLTGINHLSYFNKALYSVKHGALTRTELSPPFQQTISRWPSFYANTLAVGRDLWAQNRTGQWIIPTLTPYSFKASDDPTISNEPQNRVLNKGLEDFQEFKKTRSVFDFVYLRSDRWAVASNSGVYWFSAQQGSFTLFSDKTDITHLFYSGGDTIWLVSEKGAWLYNFQQQEILVELPNTIVQDVTTLTQNLSAFVSNGQLLKLNEVTNVISPIALPPEIALVTSVYAYSTDKLLVGTKTGVWSVDLSDQFNVERSRKVTDFGVRTIKASRQGVWLVGDIHIAHLHLPISSQSFAPDAYQVDELEPPFEHFAMASYRDKVLMLRESHLFLLGSYAPSTTREWFVSHVRFSQTNTALSNDLTGETHIWRPTDNIVIPTLADTVTIWLSGCDTCQYQVSFDNGPWKPVSSPENQIHFPAHAYSTIKIMGNDGSSTAPLYLHLKSSLASSLPWPSLVIMMLIGGVMAIAWLWSRQQLKRHNEFAQALMSHSKDAIWLADEQFKIVEVNDAYCQVTGFKPDNVIGKRPKIKTKTGRNRQLESYIAREVQSTGHWSGELWMLGANGQKMALDLAVTKLALKKREKAQFYYLGVFSDITSRKDNEEALLTLSTRDAITGLPNRNLFMESCTQAISSCNDTFPSLLVILVDIDNFRKINDLLGHQAGDFLLKDIATRLQTCLDKGYTIARFSSDEFAILVPPYLYSGMTIFFAKKLADTILKSFTRPFIHNDVETTISASCGLAVYPDNGHDTEHLLRAADSALSHAKSQGQNRFQFFDSTLHSLDPKVLTQESALLKGIENNEFILVYQPKYSGNGNGNELSGFEALARWPQTDGSSVPPNEFIPLAESNGTIIKLTDTLLVQVFATVQQWIKQELVFGRVAINISALHFQNPSLVDTLSQLLKEYAVPAQNIELEITESAMMDNPELALRQMRTLKSLGFTIALDDFGTGHSSLGQLKNFPIDVLKIDRSFILDIVNGEQDRNITSTIIRLAKYLNMEVVAEGVETEEQAYLLSIMGCNILQGYYYSKPLMSDAALRLLEDIKVQQQIKLSNT</sequence>
<keyword evidence="8" id="KW-1185">Reference proteome</keyword>
<dbReference type="InterPro" id="IPR000014">
    <property type="entry name" value="PAS"/>
</dbReference>
<feature type="domain" description="EAL" evidence="5">
    <location>
        <begin position="998"/>
        <end position="1254"/>
    </location>
</feature>
<feature type="chain" id="PRO_5037087098" evidence="2">
    <location>
        <begin position="24"/>
        <end position="1264"/>
    </location>
</feature>
<name>A0A975HLZ7_9GAMM</name>
<dbReference type="KEGG" id="pxi:J5O05_06365"/>
<dbReference type="RefSeq" id="WP_208844071.1">
    <property type="nucleotide sequence ID" value="NZ_CP072133.1"/>
</dbReference>
<evidence type="ECO:0000256" key="1">
    <source>
        <dbReference type="SAM" id="Phobius"/>
    </source>
</evidence>
<feature type="domain" description="GGDEF" evidence="6">
    <location>
        <begin position="852"/>
        <end position="989"/>
    </location>
</feature>
<protein>
    <submittedName>
        <fullName evidence="7">EAL domain-containing protein</fullName>
    </submittedName>
</protein>
<dbReference type="InterPro" id="IPR035965">
    <property type="entry name" value="PAS-like_dom_sf"/>
</dbReference>
<dbReference type="InterPro" id="IPR000700">
    <property type="entry name" value="PAS-assoc_C"/>
</dbReference>
<dbReference type="InterPro" id="IPR015943">
    <property type="entry name" value="WD40/YVTN_repeat-like_dom_sf"/>
</dbReference>
<dbReference type="CDD" id="cd00130">
    <property type="entry name" value="PAS"/>
    <property type="match status" value="1"/>
</dbReference>
<dbReference type="CDD" id="cd01948">
    <property type="entry name" value="EAL"/>
    <property type="match status" value="1"/>
</dbReference>
<feature type="domain" description="PAS" evidence="3">
    <location>
        <begin position="693"/>
        <end position="738"/>
    </location>
</feature>
<evidence type="ECO:0000313" key="7">
    <source>
        <dbReference type="EMBL" id="QTH72447.1"/>
    </source>
</evidence>
<dbReference type="InterPro" id="IPR052155">
    <property type="entry name" value="Biofilm_reg_signaling"/>
</dbReference>
<dbReference type="CDD" id="cd01949">
    <property type="entry name" value="GGDEF"/>
    <property type="match status" value="1"/>
</dbReference>
<dbReference type="Pfam" id="PF00990">
    <property type="entry name" value="GGDEF"/>
    <property type="match status" value="1"/>
</dbReference>
<dbReference type="Gene3D" id="3.30.70.270">
    <property type="match status" value="1"/>
</dbReference>
<dbReference type="NCBIfam" id="TIGR00229">
    <property type="entry name" value="sensory_box"/>
    <property type="match status" value="1"/>
</dbReference>
<dbReference type="Pfam" id="PF00563">
    <property type="entry name" value="EAL"/>
    <property type="match status" value="1"/>
</dbReference>
<keyword evidence="1" id="KW-0472">Membrane</keyword>
<dbReference type="InterPro" id="IPR001633">
    <property type="entry name" value="EAL_dom"/>
</dbReference>
<accession>A0A975HLZ7</accession>
<gene>
    <name evidence="7" type="ORF">J5O05_06365</name>
</gene>
<dbReference type="Proteomes" id="UP000664904">
    <property type="component" value="Chromosome"/>
</dbReference>
<keyword evidence="1" id="KW-0812">Transmembrane</keyword>
<feature type="signal peptide" evidence="2">
    <location>
        <begin position="1"/>
        <end position="23"/>
    </location>
</feature>
<dbReference type="InterPro" id="IPR035919">
    <property type="entry name" value="EAL_sf"/>
</dbReference>
<dbReference type="Pfam" id="PF13426">
    <property type="entry name" value="PAS_9"/>
    <property type="match status" value="1"/>
</dbReference>
<proteinExistence type="predicted"/>
<dbReference type="AlphaFoldDB" id="A0A975HLZ7"/>
<dbReference type="PROSITE" id="PS50113">
    <property type="entry name" value="PAC"/>
    <property type="match status" value="1"/>
</dbReference>
<dbReference type="Gene3D" id="3.20.20.450">
    <property type="entry name" value="EAL domain"/>
    <property type="match status" value="1"/>
</dbReference>
<keyword evidence="2" id="KW-0732">Signal</keyword>
<dbReference type="SUPFAM" id="SSF55785">
    <property type="entry name" value="PYP-like sensor domain (PAS domain)"/>
    <property type="match status" value="1"/>
</dbReference>
<dbReference type="NCBIfam" id="TIGR00254">
    <property type="entry name" value="GGDEF"/>
    <property type="match status" value="1"/>
</dbReference>
<evidence type="ECO:0000259" key="6">
    <source>
        <dbReference type="PROSITE" id="PS50887"/>
    </source>
</evidence>
<dbReference type="PROSITE" id="PS50883">
    <property type="entry name" value="EAL"/>
    <property type="match status" value="1"/>
</dbReference>
<dbReference type="SUPFAM" id="SSF55073">
    <property type="entry name" value="Nucleotide cyclase"/>
    <property type="match status" value="1"/>
</dbReference>
<dbReference type="InterPro" id="IPR000160">
    <property type="entry name" value="GGDEF_dom"/>
</dbReference>
<dbReference type="InterPro" id="IPR029787">
    <property type="entry name" value="Nucleotide_cyclase"/>
</dbReference>
<evidence type="ECO:0000313" key="8">
    <source>
        <dbReference type="Proteomes" id="UP000664904"/>
    </source>
</evidence>
<dbReference type="InterPro" id="IPR043128">
    <property type="entry name" value="Rev_trsase/Diguanyl_cyclase"/>
</dbReference>
<dbReference type="PANTHER" id="PTHR44757:SF2">
    <property type="entry name" value="BIOFILM ARCHITECTURE MAINTENANCE PROTEIN MBAA"/>
    <property type="match status" value="1"/>
</dbReference>
<keyword evidence="1" id="KW-1133">Transmembrane helix</keyword>
<feature type="transmembrane region" description="Helical" evidence="1">
    <location>
        <begin position="664"/>
        <end position="685"/>
    </location>
</feature>
<dbReference type="PANTHER" id="PTHR44757">
    <property type="entry name" value="DIGUANYLATE CYCLASE DGCP"/>
    <property type="match status" value="1"/>
</dbReference>
<dbReference type="EMBL" id="CP072133">
    <property type="protein sequence ID" value="QTH72447.1"/>
    <property type="molecule type" value="Genomic_DNA"/>
</dbReference>